<feature type="transmembrane region" description="Helical" evidence="9">
    <location>
        <begin position="313"/>
        <end position="330"/>
    </location>
</feature>
<dbReference type="InterPro" id="IPR001905">
    <property type="entry name" value="Ammonium_transpt"/>
</dbReference>
<evidence type="ECO:0000313" key="11">
    <source>
        <dbReference type="EMBL" id="KUG04186.1"/>
    </source>
</evidence>
<dbReference type="NCBIfam" id="TIGR00836">
    <property type="entry name" value="amt"/>
    <property type="match status" value="1"/>
</dbReference>
<keyword evidence="4" id="KW-1003">Cell membrane</keyword>
<keyword evidence="6 9" id="KW-1133">Transmembrane helix</keyword>
<sequence length="452" mass="47190">MKVKRSILMALILAVIMTLGITMPALAVDELTVDTGNTAFIIICSALVLLMTPGLAFFYGGMVRKKNVLSIMMQCIAVMAVVSVQWVIMGYTLSFGPDVGSIIGNLDFLGLKGVSILPSPDYATTIPHYVFVAFQLMFAIITAALISGAFAERMRFSAFILFVLAWTTLVYDPVAHWVWGGGWLGQLGALDFAGGTVVHISSGVSGLVVALFIGKRVGKDRETIVPHNLPFTVMGAALLWFGWFGFNAGSSLAADGIAGLAFLVTNTCAAAGAISWVAAEWLHHGKPTVFGAVSGAVAGLVAITPAAGFVSPLSAVVMGMIVGPVCYIFVSKIKVKLGYDDSLDAFGIHGVGGTVGALATGIFASTAINPAGADGLLFGGLHLFGVQVVAIGATYIYAALATLLILKVISKIVPLRVSDEEEEVGLDTSLHGEDAYGYDDMGVNDRLVGIQS</sequence>
<feature type="transmembrane region" description="Helical" evidence="9">
    <location>
        <begin position="39"/>
        <end position="61"/>
    </location>
</feature>
<evidence type="ECO:0000256" key="4">
    <source>
        <dbReference type="ARBA" id="ARBA00022475"/>
    </source>
</evidence>
<dbReference type="FunFam" id="1.10.3430.10:FF:000007">
    <property type="entry name" value="Ammonium transporter"/>
    <property type="match status" value="1"/>
</dbReference>
<feature type="transmembrane region" description="Helical" evidence="9">
    <location>
        <begin position="384"/>
        <end position="406"/>
    </location>
</feature>
<evidence type="ECO:0000256" key="9">
    <source>
        <dbReference type="SAM" id="Phobius"/>
    </source>
</evidence>
<evidence type="ECO:0000256" key="6">
    <source>
        <dbReference type="ARBA" id="ARBA00022989"/>
    </source>
</evidence>
<comment type="similarity">
    <text evidence="2">Belongs to the ammonia transporter channel (TC 1.A.11.2) family.</text>
</comment>
<evidence type="ECO:0000256" key="2">
    <source>
        <dbReference type="ARBA" id="ARBA00005887"/>
    </source>
</evidence>
<feature type="transmembrane region" description="Helical" evidence="9">
    <location>
        <begin position="342"/>
        <end position="364"/>
    </location>
</feature>
<proteinExistence type="inferred from homology"/>
<feature type="domain" description="Ammonium transporter AmtB-like" evidence="10">
    <location>
        <begin position="39"/>
        <end position="436"/>
    </location>
</feature>
<evidence type="ECO:0000256" key="5">
    <source>
        <dbReference type="ARBA" id="ARBA00022692"/>
    </source>
</evidence>
<dbReference type="PANTHER" id="PTHR43029">
    <property type="entry name" value="AMMONIUM TRANSPORTER MEP2"/>
    <property type="match status" value="1"/>
</dbReference>
<gene>
    <name evidence="11" type="ORF">ASZ90_018406</name>
</gene>
<name>A0A0W8E6B7_9ZZZZ</name>
<dbReference type="SUPFAM" id="SSF111352">
    <property type="entry name" value="Ammonium transporter"/>
    <property type="match status" value="1"/>
</dbReference>
<accession>A0A0W8E6B7</accession>
<dbReference type="AlphaFoldDB" id="A0A0W8E6B7"/>
<dbReference type="GO" id="GO:0008519">
    <property type="term" value="F:ammonium channel activity"/>
    <property type="evidence" value="ECO:0007669"/>
    <property type="project" value="InterPro"/>
</dbReference>
<dbReference type="InterPro" id="IPR024041">
    <property type="entry name" value="NH4_transpt_AmtB-like_dom"/>
</dbReference>
<dbReference type="GO" id="GO:0005886">
    <property type="term" value="C:plasma membrane"/>
    <property type="evidence" value="ECO:0007669"/>
    <property type="project" value="UniProtKB-SubCell"/>
</dbReference>
<evidence type="ECO:0000256" key="8">
    <source>
        <dbReference type="ARBA" id="ARBA00023177"/>
    </source>
</evidence>
<feature type="transmembrane region" description="Helical" evidence="9">
    <location>
        <begin position="192"/>
        <end position="213"/>
    </location>
</feature>
<protein>
    <submittedName>
        <fullName evidence="11">Ammonium transporter</fullName>
    </submittedName>
</protein>
<evidence type="ECO:0000256" key="3">
    <source>
        <dbReference type="ARBA" id="ARBA00022448"/>
    </source>
</evidence>
<dbReference type="InterPro" id="IPR018047">
    <property type="entry name" value="Ammonium_transpt_CS"/>
</dbReference>
<dbReference type="Gene3D" id="1.10.3430.10">
    <property type="entry name" value="Ammonium transporter AmtB like domains"/>
    <property type="match status" value="1"/>
</dbReference>
<feature type="transmembrane region" description="Helical" evidence="9">
    <location>
        <begin position="158"/>
        <end position="180"/>
    </location>
</feature>
<feature type="transmembrane region" description="Helical" evidence="9">
    <location>
        <begin position="126"/>
        <end position="146"/>
    </location>
</feature>
<feature type="transmembrane region" description="Helical" evidence="9">
    <location>
        <begin position="68"/>
        <end position="88"/>
    </location>
</feature>
<dbReference type="InterPro" id="IPR029020">
    <property type="entry name" value="Ammonium/urea_transptr"/>
</dbReference>
<dbReference type="PROSITE" id="PS01219">
    <property type="entry name" value="AMMONIUM_TRANSP"/>
    <property type="match status" value="1"/>
</dbReference>
<keyword evidence="8" id="KW-0924">Ammonia transport</keyword>
<reference evidence="11" key="1">
    <citation type="journal article" date="2015" name="Proc. Natl. Acad. Sci. U.S.A.">
        <title>Networks of energetic and metabolic interactions define dynamics in microbial communities.</title>
        <authorList>
            <person name="Embree M."/>
            <person name="Liu J.K."/>
            <person name="Al-Bassam M.M."/>
            <person name="Zengler K."/>
        </authorList>
    </citation>
    <scope>NUCLEOTIDE SEQUENCE</scope>
</reference>
<feature type="transmembrane region" description="Helical" evidence="9">
    <location>
        <begin position="256"/>
        <end position="277"/>
    </location>
</feature>
<feature type="transmembrane region" description="Helical" evidence="9">
    <location>
        <begin position="225"/>
        <end position="244"/>
    </location>
</feature>
<comment type="subcellular location">
    <subcellularLocation>
        <location evidence="1">Cell membrane</location>
        <topology evidence="1">Multi-pass membrane protein</topology>
    </subcellularLocation>
</comment>
<evidence type="ECO:0000256" key="1">
    <source>
        <dbReference type="ARBA" id="ARBA00004651"/>
    </source>
</evidence>
<dbReference type="Pfam" id="PF00909">
    <property type="entry name" value="Ammonium_transp"/>
    <property type="match status" value="1"/>
</dbReference>
<dbReference type="PANTHER" id="PTHR43029:SF10">
    <property type="entry name" value="AMMONIUM TRANSPORTER MEP2"/>
    <property type="match status" value="1"/>
</dbReference>
<feature type="transmembrane region" description="Helical" evidence="9">
    <location>
        <begin position="7"/>
        <end position="27"/>
    </location>
</feature>
<keyword evidence="5 9" id="KW-0812">Transmembrane</keyword>
<feature type="transmembrane region" description="Helical" evidence="9">
    <location>
        <begin position="289"/>
        <end position="307"/>
    </location>
</feature>
<evidence type="ECO:0000259" key="10">
    <source>
        <dbReference type="Pfam" id="PF00909"/>
    </source>
</evidence>
<keyword evidence="7 9" id="KW-0472">Membrane</keyword>
<organism evidence="11">
    <name type="scientific">hydrocarbon metagenome</name>
    <dbReference type="NCBI Taxonomy" id="938273"/>
    <lineage>
        <taxon>unclassified sequences</taxon>
        <taxon>metagenomes</taxon>
        <taxon>ecological metagenomes</taxon>
    </lineage>
</organism>
<comment type="caution">
    <text evidence="11">The sequence shown here is derived from an EMBL/GenBank/DDBJ whole genome shotgun (WGS) entry which is preliminary data.</text>
</comment>
<evidence type="ECO:0000256" key="7">
    <source>
        <dbReference type="ARBA" id="ARBA00023136"/>
    </source>
</evidence>
<dbReference type="EMBL" id="LNQE01001856">
    <property type="protein sequence ID" value="KUG04186.1"/>
    <property type="molecule type" value="Genomic_DNA"/>
</dbReference>
<keyword evidence="3" id="KW-0813">Transport</keyword>